<dbReference type="GO" id="GO:0003735">
    <property type="term" value="F:structural constituent of ribosome"/>
    <property type="evidence" value="ECO:0007669"/>
    <property type="project" value="InterPro"/>
</dbReference>
<dbReference type="FunFam" id="1.20.58.110:FF:000001">
    <property type="entry name" value="30S ribosomal protein S20"/>
    <property type="match status" value="1"/>
</dbReference>
<evidence type="ECO:0000256" key="2">
    <source>
        <dbReference type="ARBA" id="ARBA00007634"/>
    </source>
</evidence>
<evidence type="ECO:0000313" key="10">
    <source>
        <dbReference type="EMBL" id="RRJ20997.1"/>
    </source>
</evidence>
<dbReference type="InterPro" id="IPR036510">
    <property type="entry name" value="Ribosomal_bS20_sf"/>
</dbReference>
<gene>
    <name evidence="8" type="primary">rpsT</name>
    <name evidence="10" type="ORF">EIK76_08915</name>
</gene>
<evidence type="ECO:0000256" key="7">
    <source>
        <dbReference type="ARBA" id="ARBA00035136"/>
    </source>
</evidence>
<sequence length="91" mass="10208">MANIKSAKKRAIQSEKRRQQNASQRSMMRTFMKKTYAAVLTADLAASQEAFKKMVPILDRMADKGLIHKNKAARHKSRLNAHVKALATKAA</sequence>
<dbReference type="Gene3D" id="1.20.58.110">
    <property type="entry name" value="Ribosomal protein S20"/>
    <property type="match status" value="1"/>
</dbReference>
<keyword evidence="5 8" id="KW-0689">Ribosomal protein</keyword>
<evidence type="ECO:0000256" key="5">
    <source>
        <dbReference type="ARBA" id="ARBA00022980"/>
    </source>
</evidence>
<evidence type="ECO:0000256" key="1">
    <source>
        <dbReference type="ARBA" id="ARBA00003134"/>
    </source>
</evidence>
<dbReference type="GO" id="GO:0005829">
    <property type="term" value="C:cytosol"/>
    <property type="evidence" value="ECO:0007669"/>
    <property type="project" value="TreeGrafter"/>
</dbReference>
<dbReference type="GO" id="GO:0006412">
    <property type="term" value="P:translation"/>
    <property type="evidence" value="ECO:0007669"/>
    <property type="project" value="UniProtKB-UniRule"/>
</dbReference>
<comment type="function">
    <text evidence="1 8">Binds directly to 16S ribosomal RNA.</text>
</comment>
<dbReference type="GO" id="GO:0070181">
    <property type="term" value="F:small ribosomal subunit rRNA binding"/>
    <property type="evidence" value="ECO:0007669"/>
    <property type="project" value="TreeGrafter"/>
</dbReference>
<keyword evidence="6 8" id="KW-0687">Ribonucleoprotein</keyword>
<dbReference type="GO" id="GO:0015935">
    <property type="term" value="C:small ribosomal subunit"/>
    <property type="evidence" value="ECO:0007669"/>
    <property type="project" value="TreeGrafter"/>
</dbReference>
<evidence type="ECO:0000256" key="6">
    <source>
        <dbReference type="ARBA" id="ARBA00023274"/>
    </source>
</evidence>
<proteinExistence type="inferred from homology"/>
<dbReference type="OrthoDB" id="9807974at2"/>
<evidence type="ECO:0000256" key="3">
    <source>
        <dbReference type="ARBA" id="ARBA00022730"/>
    </source>
</evidence>
<protein>
    <recommendedName>
        <fullName evidence="7 8">Small ribosomal subunit protein bS20</fullName>
    </recommendedName>
</protein>
<evidence type="ECO:0000256" key="4">
    <source>
        <dbReference type="ARBA" id="ARBA00022884"/>
    </source>
</evidence>
<evidence type="ECO:0000313" key="11">
    <source>
        <dbReference type="Proteomes" id="UP000276260"/>
    </source>
</evidence>
<dbReference type="AlphaFoldDB" id="A0A3P3QIJ2"/>
<keyword evidence="3 8" id="KW-0699">rRNA-binding</keyword>
<dbReference type="Pfam" id="PF01649">
    <property type="entry name" value="Ribosomal_S20p"/>
    <property type="match status" value="1"/>
</dbReference>
<keyword evidence="11" id="KW-1185">Reference proteome</keyword>
<dbReference type="InterPro" id="IPR002583">
    <property type="entry name" value="Ribosomal_bS20"/>
</dbReference>
<dbReference type="Proteomes" id="UP000276260">
    <property type="component" value="Unassembled WGS sequence"/>
</dbReference>
<dbReference type="RefSeq" id="WP_008900529.1">
    <property type="nucleotide sequence ID" value="NZ_LAVS01000003.1"/>
</dbReference>
<organism evidence="10 11">
    <name type="scientific">Rheinheimera mesophila</name>
    <dbReference type="NCBI Taxonomy" id="1547515"/>
    <lineage>
        <taxon>Bacteria</taxon>
        <taxon>Pseudomonadati</taxon>
        <taxon>Pseudomonadota</taxon>
        <taxon>Gammaproteobacteria</taxon>
        <taxon>Chromatiales</taxon>
        <taxon>Chromatiaceae</taxon>
        <taxon>Rheinheimera</taxon>
    </lineage>
</organism>
<comment type="caution">
    <text evidence="10">The sequence shown here is derived from an EMBL/GenBank/DDBJ whole genome shotgun (WGS) entry which is preliminary data.</text>
</comment>
<dbReference type="PANTHER" id="PTHR33398">
    <property type="entry name" value="30S RIBOSOMAL PROTEIN S20"/>
    <property type="match status" value="1"/>
</dbReference>
<dbReference type="SUPFAM" id="SSF46992">
    <property type="entry name" value="Ribosomal protein S20"/>
    <property type="match status" value="1"/>
</dbReference>
<keyword evidence="4 8" id="KW-0694">RNA-binding</keyword>
<accession>A0A3P3QIJ2</accession>
<comment type="similarity">
    <text evidence="2 8">Belongs to the bacterial ribosomal protein bS20 family.</text>
</comment>
<dbReference type="EMBL" id="RRCF01000002">
    <property type="protein sequence ID" value="RRJ20997.1"/>
    <property type="molecule type" value="Genomic_DNA"/>
</dbReference>
<name>A0A3P3QIJ2_9GAMM</name>
<dbReference type="NCBIfam" id="TIGR00029">
    <property type="entry name" value="S20"/>
    <property type="match status" value="1"/>
</dbReference>
<reference evidence="10 11" key="1">
    <citation type="submission" date="2018-11" db="EMBL/GenBank/DDBJ databases">
        <title>Draft genome analysis of Rheinheimera mesophila isolated from an industrial waste site.</title>
        <authorList>
            <person name="Yu Q."/>
            <person name="Qi Y."/>
            <person name="Zhang H."/>
            <person name="Lu Y."/>
            <person name="Pu J."/>
        </authorList>
    </citation>
    <scope>NUCLEOTIDE SEQUENCE [LARGE SCALE GENOMIC DNA]</scope>
    <source>
        <strain evidence="10 11">IITR13</strain>
    </source>
</reference>
<evidence type="ECO:0000256" key="8">
    <source>
        <dbReference type="HAMAP-Rule" id="MF_00500"/>
    </source>
</evidence>
<feature type="compositionally biased region" description="Basic residues" evidence="9">
    <location>
        <begin position="1"/>
        <end position="11"/>
    </location>
</feature>
<dbReference type="HAMAP" id="MF_00500">
    <property type="entry name" value="Ribosomal_bS20"/>
    <property type="match status" value="1"/>
</dbReference>
<feature type="region of interest" description="Disordered" evidence="9">
    <location>
        <begin position="1"/>
        <end position="28"/>
    </location>
</feature>
<evidence type="ECO:0000256" key="9">
    <source>
        <dbReference type="SAM" id="MobiDB-lite"/>
    </source>
</evidence>
<dbReference type="PANTHER" id="PTHR33398:SF1">
    <property type="entry name" value="SMALL RIBOSOMAL SUBUNIT PROTEIN BS20C"/>
    <property type="match status" value="1"/>
</dbReference>